<keyword evidence="3" id="KW-1185">Reference proteome</keyword>
<name>A0A9P9EHI3_9HYPO</name>
<protein>
    <submittedName>
        <fullName evidence="2">Uncharacterized protein</fullName>
    </submittedName>
</protein>
<feature type="region of interest" description="Disordered" evidence="1">
    <location>
        <begin position="112"/>
        <end position="139"/>
    </location>
</feature>
<feature type="compositionally biased region" description="Basic residues" evidence="1">
    <location>
        <begin position="112"/>
        <end position="121"/>
    </location>
</feature>
<comment type="caution">
    <text evidence="2">The sequence shown here is derived from an EMBL/GenBank/DDBJ whole genome shotgun (WGS) entry which is preliminary data.</text>
</comment>
<organism evidence="2 3">
    <name type="scientific">Dactylonectria estremocensis</name>
    <dbReference type="NCBI Taxonomy" id="1079267"/>
    <lineage>
        <taxon>Eukaryota</taxon>
        <taxon>Fungi</taxon>
        <taxon>Dikarya</taxon>
        <taxon>Ascomycota</taxon>
        <taxon>Pezizomycotina</taxon>
        <taxon>Sordariomycetes</taxon>
        <taxon>Hypocreomycetidae</taxon>
        <taxon>Hypocreales</taxon>
        <taxon>Nectriaceae</taxon>
        <taxon>Dactylonectria</taxon>
    </lineage>
</organism>
<accession>A0A9P9EHI3</accession>
<proteinExistence type="predicted"/>
<dbReference type="EMBL" id="JAGMUU010000015">
    <property type="protein sequence ID" value="KAH7137234.1"/>
    <property type="molecule type" value="Genomic_DNA"/>
</dbReference>
<dbReference type="OrthoDB" id="10659020at2759"/>
<reference evidence="2" key="1">
    <citation type="journal article" date="2021" name="Nat. Commun.">
        <title>Genetic determinants of endophytism in the Arabidopsis root mycobiome.</title>
        <authorList>
            <person name="Mesny F."/>
            <person name="Miyauchi S."/>
            <person name="Thiergart T."/>
            <person name="Pickel B."/>
            <person name="Atanasova L."/>
            <person name="Karlsson M."/>
            <person name="Huettel B."/>
            <person name="Barry K.W."/>
            <person name="Haridas S."/>
            <person name="Chen C."/>
            <person name="Bauer D."/>
            <person name="Andreopoulos W."/>
            <person name="Pangilinan J."/>
            <person name="LaButti K."/>
            <person name="Riley R."/>
            <person name="Lipzen A."/>
            <person name="Clum A."/>
            <person name="Drula E."/>
            <person name="Henrissat B."/>
            <person name="Kohler A."/>
            <person name="Grigoriev I.V."/>
            <person name="Martin F.M."/>
            <person name="Hacquard S."/>
        </authorList>
    </citation>
    <scope>NUCLEOTIDE SEQUENCE</scope>
    <source>
        <strain evidence="2">MPI-CAGE-AT-0021</strain>
    </source>
</reference>
<dbReference type="AlphaFoldDB" id="A0A9P9EHI3"/>
<dbReference type="Proteomes" id="UP000717696">
    <property type="component" value="Unassembled WGS sequence"/>
</dbReference>
<gene>
    <name evidence="2" type="ORF">B0J13DRAFT_639557</name>
</gene>
<evidence type="ECO:0000256" key="1">
    <source>
        <dbReference type="SAM" id="MobiDB-lite"/>
    </source>
</evidence>
<feature type="compositionally biased region" description="Low complexity" evidence="1">
    <location>
        <begin position="127"/>
        <end position="139"/>
    </location>
</feature>
<evidence type="ECO:0000313" key="2">
    <source>
        <dbReference type="EMBL" id="KAH7137234.1"/>
    </source>
</evidence>
<sequence>MAQGTYLGRFPMESNATVGPGCCGLWTVPMDCGFWARGPVNECGQWPVGGAPPRRPGDHPFVFALHCAAGTSYQQASIRTACTFYDQPLCVLHDSVSPSSTVAVLLRHHGAHTTRSPHKVRSPPPQSSQVGSPGPRPQQTCRSLARTSHCCMYGVRSTVHGTFNFAGLPGPGLFLIELGLAWAHGCLLGCRSLALAELHVLTTNTSVHSIISRIAPGTEQTSQAACDASYPEQSGSMV</sequence>
<evidence type="ECO:0000313" key="3">
    <source>
        <dbReference type="Proteomes" id="UP000717696"/>
    </source>
</evidence>